<keyword evidence="2" id="KW-0690">Ribosome biogenesis</keyword>
<dbReference type="GO" id="GO:0005829">
    <property type="term" value="C:cytosol"/>
    <property type="evidence" value="ECO:0007669"/>
    <property type="project" value="TreeGrafter"/>
</dbReference>
<dbReference type="CDD" id="cd01734">
    <property type="entry name" value="YlxS_C"/>
    <property type="match status" value="1"/>
</dbReference>
<dbReference type="EMBL" id="UINC01002491">
    <property type="protein sequence ID" value="SUZ97249.1"/>
    <property type="molecule type" value="Genomic_DNA"/>
</dbReference>
<keyword evidence="1" id="KW-0963">Cytoplasm</keyword>
<proteinExistence type="inferred from homology"/>
<dbReference type="AlphaFoldDB" id="A0A381S1I2"/>
<dbReference type="InterPro" id="IPR028989">
    <property type="entry name" value="RimP_N"/>
</dbReference>
<dbReference type="GO" id="GO:0000028">
    <property type="term" value="P:ribosomal small subunit assembly"/>
    <property type="evidence" value="ECO:0007669"/>
    <property type="project" value="TreeGrafter"/>
</dbReference>
<evidence type="ECO:0000259" key="4">
    <source>
        <dbReference type="Pfam" id="PF17384"/>
    </source>
</evidence>
<evidence type="ECO:0000256" key="2">
    <source>
        <dbReference type="ARBA" id="ARBA00022517"/>
    </source>
</evidence>
<dbReference type="GO" id="GO:0006412">
    <property type="term" value="P:translation"/>
    <property type="evidence" value="ECO:0007669"/>
    <property type="project" value="TreeGrafter"/>
</dbReference>
<name>A0A381S1I2_9ZZZZ</name>
<dbReference type="InterPro" id="IPR035956">
    <property type="entry name" value="RimP_N_sf"/>
</dbReference>
<organism evidence="5">
    <name type="scientific">marine metagenome</name>
    <dbReference type="NCBI Taxonomy" id="408172"/>
    <lineage>
        <taxon>unclassified sequences</taxon>
        <taxon>metagenomes</taxon>
        <taxon>ecological metagenomes</taxon>
    </lineage>
</organism>
<sequence>MGVTDRVGSFVAPLCDRVGVELLDVEYEGGVIRVTVDHPDGVGMDAIASLTREVSRALDHEDPVKGRYTLEVSSPGLERSLKRPDHFVRAIGSTVTVKTRPDAGGDRRVQGTLEAADEGGITVRTTEDVVRVLRHDEIQKARTVVEWTSGSEATRGLRDRHTIDESEIGR</sequence>
<evidence type="ECO:0008006" key="6">
    <source>
        <dbReference type="Google" id="ProtNLM"/>
    </source>
</evidence>
<dbReference type="HAMAP" id="MF_01077">
    <property type="entry name" value="RimP"/>
    <property type="match status" value="1"/>
</dbReference>
<dbReference type="InterPro" id="IPR003728">
    <property type="entry name" value="Ribosome_maturation_RimP"/>
</dbReference>
<evidence type="ECO:0000259" key="3">
    <source>
        <dbReference type="Pfam" id="PF02576"/>
    </source>
</evidence>
<dbReference type="Pfam" id="PF02576">
    <property type="entry name" value="RimP_N"/>
    <property type="match status" value="1"/>
</dbReference>
<feature type="domain" description="Ribosome maturation factor RimP C-terminal" evidence="4">
    <location>
        <begin position="81"/>
        <end position="147"/>
    </location>
</feature>
<dbReference type="SUPFAM" id="SSF75420">
    <property type="entry name" value="YhbC-like, N-terminal domain"/>
    <property type="match status" value="1"/>
</dbReference>
<dbReference type="InterPro" id="IPR028998">
    <property type="entry name" value="RimP_C"/>
</dbReference>
<evidence type="ECO:0000313" key="5">
    <source>
        <dbReference type="EMBL" id="SUZ97249.1"/>
    </source>
</evidence>
<reference evidence="5" key="1">
    <citation type="submission" date="2018-05" db="EMBL/GenBank/DDBJ databases">
        <authorList>
            <person name="Lanie J.A."/>
            <person name="Ng W.-L."/>
            <person name="Kazmierczak K.M."/>
            <person name="Andrzejewski T.M."/>
            <person name="Davidsen T.M."/>
            <person name="Wayne K.J."/>
            <person name="Tettelin H."/>
            <person name="Glass J.I."/>
            <person name="Rusch D."/>
            <person name="Podicherti R."/>
            <person name="Tsui H.-C.T."/>
            <person name="Winkler M.E."/>
        </authorList>
    </citation>
    <scope>NUCLEOTIDE SEQUENCE</scope>
</reference>
<gene>
    <name evidence="5" type="ORF">METZ01_LOCUS50103</name>
</gene>
<dbReference type="SUPFAM" id="SSF74942">
    <property type="entry name" value="YhbC-like, C-terminal domain"/>
    <property type="match status" value="1"/>
</dbReference>
<feature type="domain" description="Ribosome maturation factor RimP N-terminal" evidence="3">
    <location>
        <begin position="11"/>
        <end position="78"/>
    </location>
</feature>
<dbReference type="Pfam" id="PF17384">
    <property type="entry name" value="DUF150_C"/>
    <property type="match status" value="1"/>
</dbReference>
<protein>
    <recommendedName>
        <fullName evidence="6">Ribosome maturation factor RimP N-terminal domain-containing protein</fullName>
    </recommendedName>
</protein>
<dbReference type="PANTHER" id="PTHR33867">
    <property type="entry name" value="RIBOSOME MATURATION FACTOR RIMP"/>
    <property type="match status" value="1"/>
</dbReference>
<dbReference type="Gene3D" id="2.30.30.180">
    <property type="entry name" value="Ribosome maturation factor RimP, C-terminal domain"/>
    <property type="match status" value="1"/>
</dbReference>
<dbReference type="Gene3D" id="3.30.300.70">
    <property type="entry name" value="RimP-like superfamily, N-terminal"/>
    <property type="match status" value="1"/>
</dbReference>
<evidence type="ECO:0000256" key="1">
    <source>
        <dbReference type="ARBA" id="ARBA00022490"/>
    </source>
</evidence>
<dbReference type="PANTHER" id="PTHR33867:SF1">
    <property type="entry name" value="RIBOSOME MATURATION FACTOR RIMP"/>
    <property type="match status" value="1"/>
</dbReference>
<accession>A0A381S1I2</accession>
<dbReference type="InterPro" id="IPR036847">
    <property type="entry name" value="RimP_C_sf"/>
</dbReference>